<evidence type="ECO:0000259" key="4">
    <source>
        <dbReference type="SMART" id="SM00822"/>
    </source>
</evidence>
<proteinExistence type="inferred from homology"/>
<dbReference type="RefSeq" id="WP_093340506.1">
    <property type="nucleotide sequence ID" value="NZ_FOUY01000007.1"/>
</dbReference>
<dbReference type="InterPro" id="IPR057326">
    <property type="entry name" value="KR_dom"/>
</dbReference>
<organism evidence="5 6">
    <name type="scientific">Pseudonocardia ammonioxydans</name>
    <dbReference type="NCBI Taxonomy" id="260086"/>
    <lineage>
        <taxon>Bacteria</taxon>
        <taxon>Bacillati</taxon>
        <taxon>Actinomycetota</taxon>
        <taxon>Actinomycetes</taxon>
        <taxon>Pseudonocardiales</taxon>
        <taxon>Pseudonocardiaceae</taxon>
        <taxon>Pseudonocardia</taxon>
    </lineage>
</organism>
<gene>
    <name evidence="5" type="ORF">SAMN05216207_1007168</name>
</gene>
<keyword evidence="2" id="KW-0560">Oxidoreductase</keyword>
<dbReference type="InterPro" id="IPR036291">
    <property type="entry name" value="NAD(P)-bd_dom_sf"/>
</dbReference>
<dbReference type="EMBL" id="FOUY01000007">
    <property type="protein sequence ID" value="SFN08199.1"/>
    <property type="molecule type" value="Genomic_DNA"/>
</dbReference>
<evidence type="ECO:0000256" key="3">
    <source>
        <dbReference type="RuleBase" id="RU000363"/>
    </source>
</evidence>
<dbReference type="Proteomes" id="UP000199614">
    <property type="component" value="Unassembled WGS sequence"/>
</dbReference>
<dbReference type="Pfam" id="PF00106">
    <property type="entry name" value="adh_short"/>
    <property type="match status" value="1"/>
</dbReference>
<dbReference type="STRING" id="260086.SAMN05216207_1007168"/>
<dbReference type="Gene3D" id="3.40.50.720">
    <property type="entry name" value="NAD(P)-binding Rossmann-like Domain"/>
    <property type="match status" value="1"/>
</dbReference>
<dbReference type="PANTHER" id="PTHR24320">
    <property type="entry name" value="RETINOL DEHYDROGENASE"/>
    <property type="match status" value="1"/>
</dbReference>
<dbReference type="GO" id="GO:0016491">
    <property type="term" value="F:oxidoreductase activity"/>
    <property type="evidence" value="ECO:0007669"/>
    <property type="project" value="UniProtKB-KW"/>
</dbReference>
<dbReference type="PRINTS" id="PR00081">
    <property type="entry name" value="GDHRDH"/>
</dbReference>
<reference evidence="5 6" key="1">
    <citation type="submission" date="2016-10" db="EMBL/GenBank/DDBJ databases">
        <authorList>
            <person name="de Groot N.N."/>
        </authorList>
    </citation>
    <scope>NUCLEOTIDE SEQUENCE [LARGE SCALE GENOMIC DNA]</scope>
    <source>
        <strain evidence="5 6">CGMCC 4.1877</strain>
    </source>
</reference>
<evidence type="ECO:0000256" key="1">
    <source>
        <dbReference type="ARBA" id="ARBA00006484"/>
    </source>
</evidence>
<protein>
    <submittedName>
        <fullName evidence="5">NADP-dependent 3-hydroxy acid dehydrogenase YdfG</fullName>
    </submittedName>
</protein>
<dbReference type="PANTHER" id="PTHR24320:SF148">
    <property type="entry name" value="NAD(P)-BINDING ROSSMANN-FOLD SUPERFAMILY PROTEIN"/>
    <property type="match status" value="1"/>
</dbReference>
<name>A0A1I4W579_PSUAM</name>
<dbReference type="PRINTS" id="PR00080">
    <property type="entry name" value="SDRFAMILY"/>
</dbReference>
<evidence type="ECO:0000313" key="6">
    <source>
        <dbReference type="Proteomes" id="UP000199614"/>
    </source>
</evidence>
<sequence length="297" mass="31265">MFSSAPAPWTTADIPPQHGRTVIVTGATSGLGYETARMLVEAGARVVLAVRDTARGDAVAAELGGAASVAHLDLADLTSVRAFAAGVEGPVDVLVNNAGLMAVPQGRTADGFETQLGVNFLGHFALTGLLLDRITDRVVTLSSVAHRIGRIDLDDLNTDRRRYERWTAYGQSKLACLMFAYDLQHRFVAAGSRLRSMAAHPGYAATNLQSRTESFQDALMGVLNRTIAQSGTAGALPTLYAATVADLPGGTYVGPGGIGEMRGAPRPVGSTAASHDRRVQRGLWERAEELTGVTVPL</sequence>
<feature type="domain" description="Ketoreductase" evidence="4">
    <location>
        <begin position="20"/>
        <end position="242"/>
    </location>
</feature>
<dbReference type="NCBIfam" id="NF004846">
    <property type="entry name" value="PRK06197.1"/>
    <property type="match status" value="1"/>
</dbReference>
<dbReference type="AlphaFoldDB" id="A0A1I4W579"/>
<comment type="similarity">
    <text evidence="1 3">Belongs to the short-chain dehydrogenases/reductases (SDR) family.</text>
</comment>
<dbReference type="SMART" id="SM00822">
    <property type="entry name" value="PKS_KR"/>
    <property type="match status" value="1"/>
</dbReference>
<dbReference type="InterPro" id="IPR002347">
    <property type="entry name" value="SDR_fam"/>
</dbReference>
<dbReference type="OrthoDB" id="4577644at2"/>
<evidence type="ECO:0000256" key="2">
    <source>
        <dbReference type="ARBA" id="ARBA00023002"/>
    </source>
</evidence>
<accession>A0A1I4W579</accession>
<evidence type="ECO:0000313" key="5">
    <source>
        <dbReference type="EMBL" id="SFN08199.1"/>
    </source>
</evidence>
<keyword evidence="6" id="KW-1185">Reference proteome</keyword>
<dbReference type="SUPFAM" id="SSF51735">
    <property type="entry name" value="NAD(P)-binding Rossmann-fold domains"/>
    <property type="match status" value="1"/>
</dbReference>